<sequence>MKATVFLLLCGLAYVSGESCHLTSDCTLSCTDGTLACYHGLCSCIKSSGASCVTADSCEACEHGRAHCWGGVCHCFGH</sequence>
<dbReference type="OrthoDB" id="10283382at2759"/>
<feature type="chain" id="PRO_5034448622" evidence="1">
    <location>
        <begin position="18"/>
        <end position="78"/>
    </location>
</feature>
<keyword evidence="3" id="KW-0646">Protease inhibitor</keyword>
<dbReference type="Proteomes" id="UP000694844">
    <property type="component" value="Chromosome 1"/>
</dbReference>
<feature type="signal peptide" evidence="1">
    <location>
        <begin position="1"/>
        <end position="17"/>
    </location>
</feature>
<evidence type="ECO:0000313" key="2">
    <source>
        <dbReference type="Proteomes" id="UP000694844"/>
    </source>
</evidence>
<dbReference type="GeneID" id="111115098"/>
<keyword evidence="3" id="KW-0722">Serine protease inhibitor</keyword>
<accession>A0A8B8C1E8</accession>
<dbReference type="AlphaFoldDB" id="A0A8B8C1E8"/>
<protein>
    <submittedName>
        <fullName evidence="3">Serine protease inhibitor Cvsi-2-like</fullName>
    </submittedName>
</protein>
<reference evidence="3" key="2">
    <citation type="submission" date="2025-08" db="UniProtKB">
        <authorList>
            <consortium name="RefSeq"/>
        </authorList>
    </citation>
    <scope>IDENTIFICATION</scope>
    <source>
        <tissue evidence="3">Whole sample</tissue>
    </source>
</reference>
<dbReference type="KEGG" id="cvn:111115098"/>
<dbReference type="GO" id="GO:0004867">
    <property type="term" value="F:serine-type endopeptidase inhibitor activity"/>
    <property type="evidence" value="ECO:0007669"/>
    <property type="project" value="UniProtKB-KW"/>
</dbReference>
<keyword evidence="2" id="KW-1185">Reference proteome</keyword>
<reference evidence="2" key="1">
    <citation type="submission" date="2024-06" db="UniProtKB">
        <authorList>
            <consortium name="RefSeq"/>
        </authorList>
    </citation>
    <scope>NUCLEOTIDE SEQUENCE [LARGE SCALE GENOMIC DNA]</scope>
</reference>
<proteinExistence type="predicted"/>
<dbReference type="RefSeq" id="XP_022309400.1">
    <property type="nucleotide sequence ID" value="XM_022453692.1"/>
</dbReference>
<evidence type="ECO:0000313" key="3">
    <source>
        <dbReference type="RefSeq" id="XP_022309400.1"/>
    </source>
</evidence>
<keyword evidence="1" id="KW-0732">Signal</keyword>
<organism evidence="2 3">
    <name type="scientific">Crassostrea virginica</name>
    <name type="common">Eastern oyster</name>
    <dbReference type="NCBI Taxonomy" id="6565"/>
    <lineage>
        <taxon>Eukaryota</taxon>
        <taxon>Metazoa</taxon>
        <taxon>Spiralia</taxon>
        <taxon>Lophotrochozoa</taxon>
        <taxon>Mollusca</taxon>
        <taxon>Bivalvia</taxon>
        <taxon>Autobranchia</taxon>
        <taxon>Pteriomorphia</taxon>
        <taxon>Ostreida</taxon>
        <taxon>Ostreoidea</taxon>
        <taxon>Ostreidae</taxon>
        <taxon>Crassostrea</taxon>
    </lineage>
</organism>
<name>A0A8B8C1E8_CRAVI</name>
<gene>
    <name evidence="3" type="primary">LOC111115098</name>
</gene>
<evidence type="ECO:0000256" key="1">
    <source>
        <dbReference type="SAM" id="SignalP"/>
    </source>
</evidence>